<protein>
    <submittedName>
        <fullName evidence="3">BMERB domain-containing protein</fullName>
    </submittedName>
</protein>
<organism evidence="2 3">
    <name type="scientific">Toxocara canis</name>
    <name type="common">Canine roundworm</name>
    <dbReference type="NCBI Taxonomy" id="6265"/>
    <lineage>
        <taxon>Eukaryota</taxon>
        <taxon>Metazoa</taxon>
        <taxon>Ecdysozoa</taxon>
        <taxon>Nematoda</taxon>
        <taxon>Chromadorea</taxon>
        <taxon>Rhabditida</taxon>
        <taxon>Spirurina</taxon>
        <taxon>Ascaridomorpha</taxon>
        <taxon>Ascaridoidea</taxon>
        <taxon>Toxocaridae</taxon>
        <taxon>Toxocara</taxon>
    </lineage>
</organism>
<evidence type="ECO:0000313" key="2">
    <source>
        <dbReference type="Proteomes" id="UP000050794"/>
    </source>
</evidence>
<proteinExistence type="predicted"/>
<sequence>MKISDYFSLMPAVFEIKQLMGMISNEADREELAMLDKDRLSTRSEIKEKVDRIVARQPVEIQDAYLGILRKKIAQDDEQYETEIQELKEQGSFVPCCSPFFHIFCCRIMRRQLTVR</sequence>
<reference evidence="1 2" key="2">
    <citation type="submission" date="2018-11" db="EMBL/GenBank/DDBJ databases">
        <authorList>
            <consortium name="Pathogen Informatics"/>
        </authorList>
    </citation>
    <scope>NUCLEOTIDE SEQUENCE [LARGE SCALE GENOMIC DNA]</scope>
</reference>
<keyword evidence="2" id="KW-1185">Reference proteome</keyword>
<dbReference type="Proteomes" id="UP000050794">
    <property type="component" value="Unassembled WGS sequence"/>
</dbReference>
<dbReference type="EMBL" id="UYWY01027913">
    <property type="protein sequence ID" value="VDM51309.1"/>
    <property type="molecule type" value="Genomic_DNA"/>
</dbReference>
<evidence type="ECO:0000313" key="1">
    <source>
        <dbReference type="EMBL" id="VDM51309.1"/>
    </source>
</evidence>
<gene>
    <name evidence="1" type="ORF">TCNE_LOCUS19988</name>
</gene>
<name>A0A183VGW8_TOXCA</name>
<evidence type="ECO:0000313" key="3">
    <source>
        <dbReference type="WBParaSite" id="TCNE_0001999201-mRNA-1"/>
    </source>
</evidence>
<dbReference type="AlphaFoldDB" id="A0A183VGW8"/>
<dbReference type="WBParaSite" id="TCNE_0001999201-mRNA-1">
    <property type="protein sequence ID" value="TCNE_0001999201-mRNA-1"/>
    <property type="gene ID" value="TCNE_0001999201"/>
</dbReference>
<accession>A0A183VGW8</accession>
<reference evidence="3" key="1">
    <citation type="submission" date="2016-06" db="UniProtKB">
        <authorList>
            <consortium name="WormBaseParasite"/>
        </authorList>
    </citation>
    <scope>IDENTIFICATION</scope>
</reference>